<dbReference type="Gene3D" id="2.60.40.10">
    <property type="entry name" value="Immunoglobulins"/>
    <property type="match status" value="1"/>
</dbReference>
<sequence length="3323" mass="353916">MSSLIYIVEKATDSQSHYLELGDANSVTAKFGSVYSLIDSQTGKYPENVVLQQDEDHLLIVRDGEVLLVIEEYFDEAREASFDDSGIILSDIALAGMESDVLVEEPIWSAETATTITLNAENSNQTTDLANSTQPKIDMSVPSSMRPQEGAPLQNGSTGSEAQEHNEDPSSGSQSAAGEMGWGWYAAALGLGAVGMASGSSSGGSSSSSGGGSASTSSTTISSAAGIFFSTVQIDLYDASGNLISSAEHDYSTGDYVYTGTYSGPMLVEIIDINGTSTDYTDETTGEAKSLGTSLRAMTTTDGASDKAISVTPLTELATQLAGVTSDNRAVTTDNVAMNGKVATLFGLDNILDKPAVVTEDTSSADAAALKYGQALAILSGADSDAGNASAAETIATIASSLKEANSDASADLKLTSEVADILTKGLETFNDGPTGRDNAITSSFTFSSVPVLVNADGDVIKVINAEVVASTIEVKIKGLSADTVVTLTVGENTTTYTVTSDDIESGYAYVPITASWFQADGDGNYDVVVTVNSVESSTTIKVDTIAPDAPTFALHQDTGDSDSDGITSDTTVDVTLADGVTNWQYSLDGGSTWITRTSGSSFELKGSTTYNVGDIQVKQIDKAGNESDVTSNTSAIETLETLAPDLSTEDTGTSNSDGITNSSTVSVTFDDGVDLASWQYSLDGGSTWKDGTGTTFELAANKTYQADTIQVKQIDTQGNEEIATLSSKVVTDNTVSAPVTFLAEDSGQSKTDGITSDTTYRVKLANDVASWEYSVDSGANWVAGSGTSFELNENQTYAVGSIQVRQTDVAGNVSEIKSNTTAITTDLIAPDAPSALLRNDTGASDEDGITNNTAVDVALADDAVSWQYSLDGGETWSASQAASVTSFALADNTAYQAGDLQIRQYDAAGNVSVVDSNDQIITLDSVVSAPTLSFSLTSNDLTSTTVTVTLADDVASWEYSLDGGETWNEGSGERFSLAPLTAYDANAIQVRQTDIAGNISDVVANESLETDVAIDPPSFELASDTGIAADDSITSSATMNVTLLGGDEGAVSWNYSLDGGITWSDDQDISTTTFDLADNTTYDVGQILVTQTDAEGNVSAFASNDNTVIVDSLVGAPEFSLNTDTGSSDTDGITNDLTVNVDLADDVATWQYSLDSGSTWLDGSGTSFELAANVSYAAGAIQVKQIDLAGNESTATLNDSNIITDTIPLDAPTFSLNSDSGSSDTDNITNDSVVNVVLSEDAATWQYSTDAGITWQTGTGTSFDLAANTTYLAGDIQIQQTDAAGNTSASASNDATIEIDTTAQTPTLSLNVDSGIDDSDGITNVMLVDFGSNGESTIQSWEYSLDNGANWTEGSGSSFILADNTSYAVGSIQVRQTDLAGNLSAVGSNSTTIVTDTIALDAPSFALHADTGESNSDFITSDTTIDVTLDAEAASWEYSLDSGATWTEGSGTSFEMGGLQTYEIGQIQVRQIDIAGNISAAASNEVPFVSDSLPAPTVQLAEDTGLSDSDNITNDLTVNVTLDVNAASWVYSLDSGSTWVDGEGSSFELEADTTYAVGSIQVKQFDADENESAIFSNESNVITDTQSQAPEDIVITASNSVSTVISEGNEELFDVERYSVGNNGDFVVSWIKQDKDAGEVLLMSQFYNADGSEKSLPFVLPVDATEGYYNIEKIVPVGNSGAIVITWVGDSKDDKFGDYENISNLFFQLFDADGRPVGEIKQSTATKEWIDGSDIIALKDSDQFMLSWTEDSSDGTTAYLQIFDSITGEEGILLTYDNSVVASVLPTGNNDEFLVLWNEVVSFEDSSAIVKVQTYSSDGTPVGTTIVLNPEAGEYSDGMYLLGEGGAFIALMINEQDMTMSLQLVNDDGSLGARVSLSEFSDRVDIEVGIAKLNSDNDFAVTWIGVNEGDEPVIYTQSFIADGTAQNDPLALPFEFDADKDYDLFIESVSTQTDEGYFVTADYFEEITNSEGTNNLEESTDGVNEGGKEGNIFVASGVYFVDGNSVTEIARNEENDNLAYFNIRVLNAANDVLIFKDGQDKGTWETDSWVQIYNPDGTAKTEKIEFTGNINDVVWTQLNGDGDFFISWVEYNNYYDDDSASWVNEVTHHLQMFNADGESITPIEMEQGDDLPVSVAEAGVAYLVSLSDSASIETLADILALEEGSWSSVEVGADTDHVLSTEGLPAGQYVVYATDVAGNITLNTTVVTISAELLAEPDVELNEDTGTYDYDEITNDTQVNVTLTDGAVRWEYSLDHGATWTDGVGTSFNLTDNTTFGYYDIQIRQYDADGNVSEIATNSDGYVVADNTISDPQIEIIGNSVLVTLDDDYNEWYYSLVGGGEDENNWIQGTGDSFSLEPNTTYNAGDIVVYVEDIASNEAEFVYQQQVVTGDAYEAPSFALFEDSGVSDSDGVTSEGSLNVQLSDDAVSYEYSLDAGATWQHGVGAYILLDEGETFPASNFVGYQYDAEDNETELLTSYSEEHLDEDIDFAIGFLLSEGTVSWRYSKDGGETFTEVAWADADGHFIDLDYGEEYAIDDIQVRQIRSTGEVSAIATNDQVIITDEDSPYDAVYANSDSPYDDTIDVSGFQKLDGGLGDTAVASMDYQKTIQLGDTGTYVSMWYLNTESEEVNSQLVVQMLGANGEPTSDYMRIEHESITEYLDLMAAIPLADTGSFVVTWEQYDEETDTSDYYYQIIDENGAVGGLQSLENYLGYYGQFTDSFIIPVGNDGNFVVTDNYYDESQSLRMLTATLMNADGEIIAEITTSGDPDDPEDDSQVHIRAVGEDGNFVVVSKYAAQLYSSLGVAIGDAMPLNSAVSGAHFEALEVIGDTGSYIITSFKYTYEGEDRYPVISAQIFNAQGEYQGDSIVLGEGELNTKIHHTRSDIGLIGDDKMVVSWTTRDSDGGAGARITYFQTINADGTLSGEAITPFASIGESEEISVRIANIFPVGEQGNYVLLGRVDYVDSGDREYYAKFVNGNGEVTDLEDADLLADNNPRFTVESVGDEGAFVVAWNQTNLSGYGVSVQLYNVDGEPIGDTVLLEADPYGSYDRTPSIIELSGGEYIVTWIGDTYEDSEAVTDVYSQKFNADGTLANQSIVYSDGDIPVESNEDGFAYLVNSSLFASDFLSDVDQWYDGLFDTILNADTSYWNSTEVTAGVETSVSTDGLEGGTYYMIVTDLAGNVSVNNVGIVVAETVVFDLTTGDSTDVDDQSFSANITYDIYINVGDGSSLTLNDGEQWTFANNLGDDDRITLVSDTTITSFSADTFDSITWSTDSDDVVLNSEGEFSIAAESVDLWENTWASNPDAGLILSQVIATETPEV</sequence>
<dbReference type="InterPro" id="IPR013783">
    <property type="entry name" value="Ig-like_fold"/>
</dbReference>
<evidence type="ECO:0000313" key="2">
    <source>
        <dbReference type="EMBL" id="ABR69717.1"/>
    </source>
</evidence>
<accession>A6VTD8</accession>
<dbReference type="eggNOG" id="COG3209">
    <property type="taxonomic scope" value="Bacteria"/>
</dbReference>
<protein>
    <submittedName>
        <fullName evidence="2">Glycosyl hydrolase BNR repeat-containing protein</fullName>
    </submittedName>
</protein>
<gene>
    <name evidence="2" type="ordered locus">Mmwyl1_0783</name>
</gene>
<organism evidence="2">
    <name type="scientific">Marinomonas sp. (strain MWYL1)</name>
    <dbReference type="NCBI Taxonomy" id="400668"/>
    <lineage>
        <taxon>Bacteria</taxon>
        <taxon>Pseudomonadati</taxon>
        <taxon>Pseudomonadota</taxon>
        <taxon>Gammaproteobacteria</taxon>
        <taxon>Oceanospirillales</taxon>
        <taxon>Oceanospirillaceae</taxon>
        <taxon>Marinomonas</taxon>
    </lineage>
</organism>
<dbReference type="EMBL" id="CP000749">
    <property type="protein sequence ID" value="ABR69717.1"/>
    <property type="molecule type" value="Genomic_DNA"/>
</dbReference>
<dbReference type="SUPFAM" id="SSF50939">
    <property type="entry name" value="Sialidases"/>
    <property type="match status" value="1"/>
</dbReference>
<dbReference type="OrthoDB" id="8884034at2"/>
<proteinExistence type="predicted"/>
<evidence type="ECO:0000256" key="1">
    <source>
        <dbReference type="SAM" id="MobiDB-lite"/>
    </source>
</evidence>
<dbReference type="STRING" id="400668.Mmwyl1_0783"/>
<dbReference type="InterPro" id="IPR036278">
    <property type="entry name" value="Sialidase_sf"/>
</dbReference>
<reference evidence="2" key="1">
    <citation type="submission" date="2007-06" db="EMBL/GenBank/DDBJ databases">
        <title>Complete sequence of Marinomonas sp. MWYL1.</title>
        <authorList>
            <consortium name="US DOE Joint Genome Institute"/>
            <person name="Copeland A."/>
            <person name="Lucas S."/>
            <person name="Lapidus A."/>
            <person name="Barry K."/>
            <person name="Glavina del Rio T."/>
            <person name="Dalin E."/>
            <person name="Tice H."/>
            <person name="Pitluck S."/>
            <person name="Kiss H."/>
            <person name="Brettin T."/>
            <person name="Bruce D."/>
            <person name="Detter J.C."/>
            <person name="Han C."/>
            <person name="Schmutz J."/>
            <person name="Larimer F."/>
            <person name="Land M."/>
            <person name="Hauser L."/>
            <person name="Kyrpides N."/>
            <person name="Kim E."/>
            <person name="Johnston A.W.B."/>
            <person name="Todd J.D."/>
            <person name="Rogers R."/>
            <person name="Wexler M."/>
            <person name="Bond P.L."/>
            <person name="Li Y."/>
            <person name="Richardson P."/>
        </authorList>
    </citation>
    <scope>NUCLEOTIDE SEQUENCE [LARGE SCALE GENOMIC DNA]</scope>
    <source>
        <strain evidence="2">MWYL1</strain>
    </source>
</reference>
<name>A6VTD8_MARMS</name>
<feature type="compositionally biased region" description="Polar residues" evidence="1">
    <location>
        <begin position="119"/>
        <end position="146"/>
    </location>
</feature>
<dbReference type="eggNOG" id="COG2911">
    <property type="taxonomic scope" value="Bacteria"/>
</dbReference>
<dbReference type="HOGENOM" id="CLU_225160_0_0_6"/>
<dbReference type="KEGG" id="mmw:Mmwyl1_0783"/>
<feature type="region of interest" description="Disordered" evidence="1">
    <location>
        <begin position="119"/>
        <end position="177"/>
    </location>
</feature>
<dbReference type="GO" id="GO:0016787">
    <property type="term" value="F:hydrolase activity"/>
    <property type="evidence" value="ECO:0007669"/>
    <property type="project" value="UniProtKB-KW"/>
</dbReference>
<keyword evidence="2" id="KW-0378">Hydrolase</keyword>